<keyword evidence="2" id="KW-0472">Membrane</keyword>
<sequence length="350" mass="41213">MTREYDELDSLPSRLSYYYFDRFFGYTENDDQQDYWSFIKGWFPKYQRISSIYETLFKGFRYASYMDKSRFSYAERWDYLYFWMGDKIFHIIEDASILSGVRDIYDDVRKKFDKSYHNTYEKSEITVENFKTLKLMYDYSQDYDTLENKIKTNNFQCNTKIKNYIQHGYTAYKQLKDICPTSREVYCKIFNSIKNIYIKKELSELTCSEVTSPPMHANGERESSASSSLEVRNGQGTGELEMGRGKSLRGADGSESHSALESVDGTLTHGTSHLPMAVTFPLLGTLLILFISYKFTPIGSWFLHRKRKVKTSYDNMNEETHNFTLPTSEFEEGHFNDKKYNLSFYSVNDP</sequence>
<feature type="region of interest" description="Disordered" evidence="1">
    <location>
        <begin position="211"/>
        <end position="259"/>
    </location>
</feature>
<dbReference type="EMBL" id="FLRJ01000480">
    <property type="protein sequence ID" value="SBT73722.1"/>
    <property type="molecule type" value="Genomic_DNA"/>
</dbReference>
<name>A0A1C3KIS7_PLAOA</name>
<organism evidence="3 4">
    <name type="scientific">Plasmodium ovale</name>
    <name type="common">malaria parasite P. ovale</name>
    <dbReference type="NCBI Taxonomy" id="36330"/>
    <lineage>
        <taxon>Eukaryota</taxon>
        <taxon>Sar</taxon>
        <taxon>Alveolata</taxon>
        <taxon>Apicomplexa</taxon>
        <taxon>Aconoidasida</taxon>
        <taxon>Haemosporida</taxon>
        <taxon>Plasmodiidae</taxon>
        <taxon>Plasmodium</taxon>
        <taxon>Plasmodium (Plasmodium)</taxon>
    </lineage>
</organism>
<keyword evidence="2" id="KW-0812">Transmembrane</keyword>
<gene>
    <name evidence="3" type="primary">PowCR01_000128400</name>
    <name evidence="3" type="ORF">POWCR01_000128400</name>
</gene>
<dbReference type="InterPro" id="IPR008780">
    <property type="entry name" value="Plasmodium_Vir"/>
</dbReference>
<reference evidence="3 4" key="1">
    <citation type="submission" date="2016-06" db="EMBL/GenBank/DDBJ databases">
        <authorList>
            <consortium name="Pathogen Informatics"/>
        </authorList>
    </citation>
    <scope>NUCLEOTIDE SEQUENCE [LARGE SCALE GENOMIC DNA]</scope>
</reference>
<keyword evidence="2" id="KW-1133">Transmembrane helix</keyword>
<proteinExistence type="predicted"/>
<dbReference type="VEuPathDB" id="PlasmoDB:POWCR01_000128400"/>
<dbReference type="AlphaFoldDB" id="A0A1C3KIS7"/>
<dbReference type="OrthoDB" id="383226at2759"/>
<dbReference type="Pfam" id="PF05795">
    <property type="entry name" value="Plasmodium_Vir"/>
    <property type="match status" value="1"/>
</dbReference>
<protein>
    <submittedName>
        <fullName evidence="3">PIR protein</fullName>
    </submittedName>
</protein>
<accession>A0A1C3KIS7</accession>
<dbReference type="VEuPathDB" id="PlasmoDB:PocGH01_00114500"/>
<dbReference type="Proteomes" id="UP000243200">
    <property type="component" value="Unassembled WGS sequence"/>
</dbReference>
<evidence type="ECO:0000313" key="3">
    <source>
        <dbReference type="EMBL" id="SBT73722.1"/>
    </source>
</evidence>
<evidence type="ECO:0000256" key="2">
    <source>
        <dbReference type="SAM" id="Phobius"/>
    </source>
</evidence>
<evidence type="ECO:0000256" key="1">
    <source>
        <dbReference type="SAM" id="MobiDB-lite"/>
    </source>
</evidence>
<feature type="transmembrane region" description="Helical" evidence="2">
    <location>
        <begin position="282"/>
        <end position="303"/>
    </location>
</feature>
<evidence type="ECO:0000313" key="4">
    <source>
        <dbReference type="Proteomes" id="UP000243200"/>
    </source>
</evidence>